<organism evidence="7">
    <name type="scientific">Anisakis simplex</name>
    <name type="common">Herring worm</name>
    <dbReference type="NCBI Taxonomy" id="6269"/>
    <lineage>
        <taxon>Eukaryota</taxon>
        <taxon>Metazoa</taxon>
        <taxon>Ecdysozoa</taxon>
        <taxon>Nematoda</taxon>
        <taxon>Chromadorea</taxon>
        <taxon>Rhabditida</taxon>
        <taxon>Spirurina</taxon>
        <taxon>Ascaridomorpha</taxon>
        <taxon>Ascaridoidea</taxon>
        <taxon>Anisakidae</taxon>
        <taxon>Anisakis</taxon>
        <taxon>Anisakis simplex complex</taxon>
    </lineage>
</organism>
<dbReference type="OrthoDB" id="5876648at2759"/>
<sequence length="535" mass="60793">MPSISTYKSSTKRPSSFSSKQPPTSTSHISANSVDGSSQKMKLKRRVRSQKRAWKWHVPRGESSDENCSKCQYVSRRIGIACDNVQPSSQLSSVGICEKHMRFARQLKQLFVAEQHRADQGDFIAPRMDEDGMISVRCLCVYYSDDDETLATTSEWPWSEENLLYDPSSVDDRVNVALNSEAITEKELLLGRLATLENRLAAIKEYREVLFERRSRFEVFLQEKVAEETKKGKLVAETAKEKRLMRLLRASKRYDHWLTSKSSKAMRSQLLARIKQNEERNKKVAEKDESTTEELMESNTSKSEEPLDFFDVFDDSTGNDDSEQKQSTLCSFVYEQEEEESGGGGVVGGENTEETNSKQTENGEHKKVKQRQCTNRAIPYLNYCIGHVFENANQQMFAACLECGAAALDFDDGEHYCFEHLYLSFSSRLDELELVGANSDFIQYEEEGSAPVKFVLIDDEDENETGKNDMATITKNFNSTKGAGSSGGYAMNPNISVRRVPMIARRRVDEKNSSSARTRPFTSQYFIESKEKSKQ</sequence>
<evidence type="ECO:0000313" key="5">
    <source>
        <dbReference type="EMBL" id="VDK44902.1"/>
    </source>
</evidence>
<feature type="compositionally biased region" description="Acidic residues" evidence="3">
    <location>
        <begin position="306"/>
        <end position="321"/>
    </location>
</feature>
<name>A0A0M3JUN3_ANISI</name>
<protein>
    <submittedName>
        <fullName evidence="7">Zf-C3Hc3H domain-containing protein</fullName>
    </submittedName>
</protein>
<dbReference type="WBParaSite" id="ASIM_0001190101-mRNA-1">
    <property type="protein sequence ID" value="ASIM_0001190101-mRNA-1"/>
    <property type="gene ID" value="ASIM_0001190101"/>
</dbReference>
<feature type="region of interest" description="Disordered" evidence="3">
    <location>
        <begin position="1"/>
        <end position="46"/>
    </location>
</feature>
<feature type="compositionally biased region" description="Polar residues" evidence="3">
    <location>
        <begin position="513"/>
        <end position="526"/>
    </location>
</feature>
<dbReference type="Proteomes" id="UP000267096">
    <property type="component" value="Unassembled WGS sequence"/>
</dbReference>
<dbReference type="AlphaFoldDB" id="A0A0M3JUN3"/>
<evidence type="ECO:0000313" key="7">
    <source>
        <dbReference type="WBParaSite" id="ASIM_0001190101-mRNA-1"/>
    </source>
</evidence>
<reference evidence="7" key="1">
    <citation type="submission" date="2017-02" db="UniProtKB">
        <authorList>
            <consortium name="WormBaseParasite"/>
        </authorList>
    </citation>
    <scope>IDENTIFICATION</scope>
</reference>
<feature type="compositionally biased region" description="Polar residues" evidence="3">
    <location>
        <begin position="21"/>
        <end position="40"/>
    </location>
</feature>
<accession>A0A0M3JUN3</accession>
<feature type="compositionally biased region" description="Low complexity" evidence="3">
    <location>
        <begin position="8"/>
        <end position="20"/>
    </location>
</feature>
<evidence type="ECO:0000256" key="3">
    <source>
        <dbReference type="SAM" id="MobiDB-lite"/>
    </source>
</evidence>
<evidence type="ECO:0000313" key="6">
    <source>
        <dbReference type="Proteomes" id="UP000267096"/>
    </source>
</evidence>
<feature type="region of interest" description="Disordered" evidence="3">
    <location>
        <begin position="507"/>
        <end position="535"/>
    </location>
</feature>
<evidence type="ECO:0000259" key="4">
    <source>
        <dbReference type="Pfam" id="PF13891"/>
    </source>
</evidence>
<gene>
    <name evidence="5" type="ORF">ASIM_LOCUS11367</name>
</gene>
<dbReference type="InterPro" id="IPR025927">
    <property type="entry name" value="Znf_KANL2-like"/>
</dbReference>
<feature type="region of interest" description="Disordered" evidence="3">
    <location>
        <begin position="276"/>
        <end position="324"/>
    </location>
</feature>
<feature type="region of interest" description="Disordered" evidence="3">
    <location>
        <begin position="340"/>
        <end position="368"/>
    </location>
</feature>
<comment type="subcellular location">
    <subcellularLocation>
        <location evidence="1">Nucleus</location>
    </subcellularLocation>
</comment>
<proteinExistence type="predicted"/>
<dbReference type="EMBL" id="UYRR01031063">
    <property type="protein sequence ID" value="VDK44902.1"/>
    <property type="molecule type" value="Genomic_DNA"/>
</dbReference>
<evidence type="ECO:0000256" key="2">
    <source>
        <dbReference type="ARBA" id="ARBA00023242"/>
    </source>
</evidence>
<evidence type="ECO:0000256" key="1">
    <source>
        <dbReference type="ARBA" id="ARBA00004123"/>
    </source>
</evidence>
<feature type="compositionally biased region" description="Basic and acidic residues" evidence="3">
    <location>
        <begin position="276"/>
        <end position="290"/>
    </location>
</feature>
<keyword evidence="2" id="KW-0539">Nucleus</keyword>
<dbReference type="Pfam" id="PF13891">
    <property type="entry name" value="zf-C3HC3H_KANSL2"/>
    <property type="match status" value="1"/>
</dbReference>
<keyword evidence="6" id="KW-1185">Reference proteome</keyword>
<reference evidence="5 6" key="2">
    <citation type="submission" date="2018-11" db="EMBL/GenBank/DDBJ databases">
        <authorList>
            <consortium name="Pathogen Informatics"/>
        </authorList>
    </citation>
    <scope>NUCLEOTIDE SEQUENCE [LARGE SCALE GENOMIC DNA]</scope>
</reference>
<feature type="domain" description="KANL2-like probable zinc-finger" evidence="4">
    <location>
        <begin position="370"/>
        <end position="420"/>
    </location>
</feature>
<dbReference type="GO" id="GO:0005634">
    <property type="term" value="C:nucleus"/>
    <property type="evidence" value="ECO:0007669"/>
    <property type="project" value="UniProtKB-SubCell"/>
</dbReference>